<feature type="domain" description="Response regulatory" evidence="3">
    <location>
        <begin position="6"/>
        <end position="124"/>
    </location>
</feature>
<evidence type="ECO:0000313" key="6">
    <source>
        <dbReference type="Proteomes" id="UP000187526"/>
    </source>
</evidence>
<dbReference type="RefSeq" id="WP_076094054.1">
    <property type="nucleotide sequence ID" value="NZ_MTHD01000002.1"/>
</dbReference>
<dbReference type="EMBL" id="MTHD01000002">
    <property type="protein sequence ID" value="OMG55210.1"/>
    <property type="molecule type" value="Genomic_DNA"/>
</dbReference>
<accession>A0A1R1I9B5</accession>
<dbReference type="Gene3D" id="3.30.70.270">
    <property type="match status" value="1"/>
</dbReference>
<dbReference type="SUPFAM" id="SSF55073">
    <property type="entry name" value="Nucleotide cyclase"/>
    <property type="match status" value="1"/>
</dbReference>
<evidence type="ECO:0000259" key="4">
    <source>
        <dbReference type="PROSITE" id="PS50887"/>
    </source>
</evidence>
<dbReference type="Pfam" id="PF00990">
    <property type="entry name" value="GGDEF"/>
    <property type="match status" value="1"/>
</dbReference>
<feature type="domain" description="GGDEF" evidence="4">
    <location>
        <begin position="170"/>
        <end position="304"/>
    </location>
</feature>
<reference evidence="5 6" key="1">
    <citation type="submission" date="2016-10" db="EMBL/GenBank/DDBJ databases">
        <title>Alkaliphiles isolated from bioreactors.</title>
        <authorList>
            <person name="Salah Z."/>
            <person name="Rout S.P."/>
            <person name="Humphreys P.N."/>
        </authorList>
    </citation>
    <scope>NUCLEOTIDE SEQUENCE [LARGE SCALE GENOMIC DNA]</scope>
    <source>
        <strain evidence="5 6">ZS02</strain>
    </source>
</reference>
<keyword evidence="1 2" id="KW-0597">Phosphoprotein</keyword>
<comment type="caution">
    <text evidence="5">The sequence shown here is derived from an EMBL/GenBank/DDBJ whole genome shotgun (WGS) entry which is preliminary data.</text>
</comment>
<dbReference type="PANTHER" id="PTHR44591">
    <property type="entry name" value="STRESS RESPONSE REGULATOR PROTEIN 1"/>
    <property type="match status" value="1"/>
</dbReference>
<dbReference type="Proteomes" id="UP000187526">
    <property type="component" value="Unassembled WGS sequence"/>
</dbReference>
<dbReference type="SMART" id="SM00448">
    <property type="entry name" value="REC"/>
    <property type="match status" value="1"/>
</dbReference>
<dbReference type="PANTHER" id="PTHR44591:SF3">
    <property type="entry name" value="RESPONSE REGULATORY DOMAIN-CONTAINING PROTEIN"/>
    <property type="match status" value="1"/>
</dbReference>
<protein>
    <recommendedName>
        <fullName evidence="7">Diguanylate cyclase response regulator</fullName>
    </recommendedName>
</protein>
<dbReference type="CDD" id="cd01949">
    <property type="entry name" value="GGDEF"/>
    <property type="match status" value="1"/>
</dbReference>
<dbReference type="PROSITE" id="PS50887">
    <property type="entry name" value="GGDEF"/>
    <property type="match status" value="1"/>
</dbReference>
<dbReference type="STRING" id="418702.BJN45_04680"/>
<evidence type="ECO:0000256" key="2">
    <source>
        <dbReference type="PROSITE-ProRule" id="PRU00169"/>
    </source>
</evidence>
<dbReference type="SMART" id="SM00267">
    <property type="entry name" value="GGDEF"/>
    <property type="match status" value="1"/>
</dbReference>
<dbReference type="Gene3D" id="3.40.50.2300">
    <property type="match status" value="1"/>
</dbReference>
<sequence length="371" mass="40336">MPDLPRVLVVDDSRLVRASLVQHIKASYDVKEEADGEAAWQTLVLDQSIRAVVSDLQMPKMNGYELLERLRSSRLRRLQQMPFILVSGEETEEERGKARGLGASDFITKGSGSIEILARLGNLLALQQAQEHLDTGREHMVQNPASGLFTRKYLELQAAQALSHSARHGIDVSLMVLGFDGYSELSNKLGPTLAEEVGNRFAKMLAGKVRQEDSLGHMGEGQFAVVSPGTAPNYCASFAERVRQAVEVSRLSVQGKSLALTVSIGLASVPTDLVSSAGALLDLAAQRMQMAMQAGGNRIESGGILPATRPISLQHALELLRANRQGPVLPHLDALLAQLLPLLSLMDKELDVTLPIAELEHYLGERKSDKK</sequence>
<dbReference type="InterPro" id="IPR043128">
    <property type="entry name" value="Rev_trsase/Diguanyl_cyclase"/>
</dbReference>
<dbReference type="InterPro" id="IPR050595">
    <property type="entry name" value="Bact_response_regulator"/>
</dbReference>
<dbReference type="CDD" id="cd00156">
    <property type="entry name" value="REC"/>
    <property type="match status" value="1"/>
</dbReference>
<dbReference type="InterPro" id="IPR001789">
    <property type="entry name" value="Sig_transdc_resp-reg_receiver"/>
</dbReference>
<keyword evidence="6" id="KW-1185">Reference proteome</keyword>
<dbReference type="SUPFAM" id="SSF52172">
    <property type="entry name" value="CheY-like"/>
    <property type="match status" value="1"/>
</dbReference>
<evidence type="ECO:0008006" key="7">
    <source>
        <dbReference type="Google" id="ProtNLM"/>
    </source>
</evidence>
<feature type="modified residue" description="4-aspartylphosphate" evidence="2">
    <location>
        <position position="55"/>
    </location>
</feature>
<organism evidence="5 6">
    <name type="scientific">Azonexus hydrophilus</name>
    <dbReference type="NCBI Taxonomy" id="418702"/>
    <lineage>
        <taxon>Bacteria</taxon>
        <taxon>Pseudomonadati</taxon>
        <taxon>Pseudomonadota</taxon>
        <taxon>Betaproteobacteria</taxon>
        <taxon>Rhodocyclales</taxon>
        <taxon>Azonexaceae</taxon>
        <taxon>Azonexus</taxon>
    </lineage>
</organism>
<dbReference type="GO" id="GO:0000160">
    <property type="term" value="P:phosphorelay signal transduction system"/>
    <property type="evidence" value="ECO:0007669"/>
    <property type="project" value="InterPro"/>
</dbReference>
<gene>
    <name evidence="5" type="ORF">BJN45_04680</name>
</gene>
<evidence type="ECO:0000256" key="1">
    <source>
        <dbReference type="ARBA" id="ARBA00022553"/>
    </source>
</evidence>
<dbReference type="Pfam" id="PF00072">
    <property type="entry name" value="Response_reg"/>
    <property type="match status" value="1"/>
</dbReference>
<dbReference type="PROSITE" id="PS50110">
    <property type="entry name" value="RESPONSE_REGULATORY"/>
    <property type="match status" value="1"/>
</dbReference>
<proteinExistence type="predicted"/>
<dbReference type="InterPro" id="IPR011006">
    <property type="entry name" value="CheY-like_superfamily"/>
</dbReference>
<evidence type="ECO:0000313" key="5">
    <source>
        <dbReference type="EMBL" id="OMG55210.1"/>
    </source>
</evidence>
<dbReference type="InterPro" id="IPR029787">
    <property type="entry name" value="Nucleotide_cyclase"/>
</dbReference>
<name>A0A1R1I9B5_9RHOO</name>
<evidence type="ECO:0000259" key="3">
    <source>
        <dbReference type="PROSITE" id="PS50110"/>
    </source>
</evidence>
<dbReference type="InterPro" id="IPR000160">
    <property type="entry name" value="GGDEF_dom"/>
</dbReference>
<dbReference type="NCBIfam" id="TIGR00254">
    <property type="entry name" value="GGDEF"/>
    <property type="match status" value="1"/>
</dbReference>
<dbReference type="AlphaFoldDB" id="A0A1R1I9B5"/>